<evidence type="ECO:0008006" key="3">
    <source>
        <dbReference type="Google" id="ProtNLM"/>
    </source>
</evidence>
<organism evidence="1 2">
    <name type="scientific">Nitrincola tibetensis</name>
    <dbReference type="NCBI Taxonomy" id="2219697"/>
    <lineage>
        <taxon>Bacteria</taxon>
        <taxon>Pseudomonadati</taxon>
        <taxon>Pseudomonadota</taxon>
        <taxon>Gammaproteobacteria</taxon>
        <taxon>Oceanospirillales</taxon>
        <taxon>Oceanospirillaceae</taxon>
        <taxon>Nitrincola</taxon>
    </lineage>
</organism>
<accession>A0A364NHE2</accession>
<sequence length="111" mass="12237">MKRFVIGVAIFGLVISAGCSSDAKSRTVELKRLCEQAIKRDLDNPDNFLVIETRDYRVRDGGYGIIIKYRASGASIVTGGTPVTTCTSPQGVTPTLSNMNVLKDFDPYRYR</sequence>
<keyword evidence="2" id="KW-1185">Reference proteome</keyword>
<evidence type="ECO:0000313" key="1">
    <source>
        <dbReference type="EMBL" id="RAU16431.1"/>
    </source>
</evidence>
<gene>
    <name evidence="1" type="ORF">DN062_18235</name>
</gene>
<dbReference type="EMBL" id="QKRX01000028">
    <property type="protein sequence ID" value="RAU16431.1"/>
    <property type="molecule type" value="Genomic_DNA"/>
</dbReference>
<dbReference type="Proteomes" id="UP000250744">
    <property type="component" value="Unassembled WGS sequence"/>
</dbReference>
<dbReference type="RefSeq" id="WP_112160719.1">
    <property type="nucleotide sequence ID" value="NZ_QKRX01000028.1"/>
</dbReference>
<proteinExistence type="predicted"/>
<comment type="caution">
    <text evidence="1">The sequence shown here is derived from an EMBL/GenBank/DDBJ whole genome shotgun (WGS) entry which is preliminary data.</text>
</comment>
<name>A0A364NHE2_9GAMM</name>
<protein>
    <recommendedName>
        <fullName evidence="3">Lipoprotein</fullName>
    </recommendedName>
</protein>
<dbReference type="PROSITE" id="PS51257">
    <property type="entry name" value="PROKAR_LIPOPROTEIN"/>
    <property type="match status" value="1"/>
</dbReference>
<dbReference type="AlphaFoldDB" id="A0A364NHE2"/>
<evidence type="ECO:0000313" key="2">
    <source>
        <dbReference type="Proteomes" id="UP000250744"/>
    </source>
</evidence>
<reference evidence="1 2" key="1">
    <citation type="submission" date="2018-06" db="EMBL/GenBank/DDBJ databases">
        <title>Nitrincola tibetense sp. nov., isolated from Lake XuguoCo on Tibetan Plateau.</title>
        <authorList>
            <person name="Xing P."/>
        </authorList>
    </citation>
    <scope>NUCLEOTIDE SEQUENCE [LARGE SCALE GENOMIC DNA]</scope>
    <source>
        <strain evidence="2">xg18</strain>
    </source>
</reference>